<dbReference type="Proteomes" id="UP000030669">
    <property type="component" value="Unassembled WGS sequence"/>
</dbReference>
<dbReference type="GeneID" id="19299023"/>
<dbReference type="OMA" id="CKVAHFS"/>
<accession>S7S165</accession>
<organism evidence="2 3">
    <name type="scientific">Gloeophyllum trabeum (strain ATCC 11539 / FP-39264 / Madison 617)</name>
    <name type="common">Brown rot fungus</name>
    <dbReference type="NCBI Taxonomy" id="670483"/>
    <lineage>
        <taxon>Eukaryota</taxon>
        <taxon>Fungi</taxon>
        <taxon>Dikarya</taxon>
        <taxon>Basidiomycota</taxon>
        <taxon>Agaricomycotina</taxon>
        <taxon>Agaricomycetes</taxon>
        <taxon>Gloeophyllales</taxon>
        <taxon>Gloeophyllaceae</taxon>
        <taxon>Gloeophyllum</taxon>
    </lineage>
</organism>
<dbReference type="OrthoDB" id="2104739at2759"/>
<evidence type="ECO:0000313" key="2">
    <source>
        <dbReference type="EMBL" id="EPQ61155.1"/>
    </source>
</evidence>
<evidence type="ECO:0000313" key="3">
    <source>
        <dbReference type="Proteomes" id="UP000030669"/>
    </source>
</evidence>
<dbReference type="InterPro" id="IPR003615">
    <property type="entry name" value="HNH_nuc"/>
</dbReference>
<protein>
    <recommendedName>
        <fullName evidence="1">HNH nuclease domain-containing protein</fullName>
    </recommendedName>
</protein>
<reference evidence="2 3" key="1">
    <citation type="journal article" date="2012" name="Science">
        <title>The Paleozoic origin of enzymatic lignin decomposition reconstructed from 31 fungal genomes.</title>
        <authorList>
            <person name="Floudas D."/>
            <person name="Binder M."/>
            <person name="Riley R."/>
            <person name="Barry K."/>
            <person name="Blanchette R.A."/>
            <person name="Henrissat B."/>
            <person name="Martinez A.T."/>
            <person name="Otillar R."/>
            <person name="Spatafora J.W."/>
            <person name="Yadav J.S."/>
            <person name="Aerts A."/>
            <person name="Benoit I."/>
            <person name="Boyd A."/>
            <person name="Carlson A."/>
            <person name="Copeland A."/>
            <person name="Coutinho P.M."/>
            <person name="de Vries R.P."/>
            <person name="Ferreira P."/>
            <person name="Findley K."/>
            <person name="Foster B."/>
            <person name="Gaskell J."/>
            <person name="Glotzer D."/>
            <person name="Gorecki P."/>
            <person name="Heitman J."/>
            <person name="Hesse C."/>
            <person name="Hori C."/>
            <person name="Igarashi K."/>
            <person name="Jurgens J.A."/>
            <person name="Kallen N."/>
            <person name="Kersten P."/>
            <person name="Kohler A."/>
            <person name="Kuees U."/>
            <person name="Kumar T.K.A."/>
            <person name="Kuo A."/>
            <person name="LaButti K."/>
            <person name="Larrondo L.F."/>
            <person name="Lindquist E."/>
            <person name="Ling A."/>
            <person name="Lombard V."/>
            <person name="Lucas S."/>
            <person name="Lundell T."/>
            <person name="Martin R."/>
            <person name="McLaughlin D.J."/>
            <person name="Morgenstern I."/>
            <person name="Morin E."/>
            <person name="Murat C."/>
            <person name="Nagy L.G."/>
            <person name="Nolan M."/>
            <person name="Ohm R.A."/>
            <person name="Patyshakuliyeva A."/>
            <person name="Rokas A."/>
            <person name="Ruiz-Duenas F.J."/>
            <person name="Sabat G."/>
            <person name="Salamov A."/>
            <person name="Samejima M."/>
            <person name="Schmutz J."/>
            <person name="Slot J.C."/>
            <person name="St John F."/>
            <person name="Stenlid J."/>
            <person name="Sun H."/>
            <person name="Sun S."/>
            <person name="Syed K."/>
            <person name="Tsang A."/>
            <person name="Wiebenga A."/>
            <person name="Young D."/>
            <person name="Pisabarro A."/>
            <person name="Eastwood D.C."/>
            <person name="Martin F."/>
            <person name="Cullen D."/>
            <person name="Grigoriev I.V."/>
            <person name="Hibbett D.S."/>
        </authorList>
    </citation>
    <scope>NUCLEOTIDE SEQUENCE [LARGE SCALE GENOMIC DNA]</scope>
    <source>
        <strain evidence="2 3">ATCC 11539</strain>
    </source>
</reference>
<dbReference type="Pfam" id="PF13391">
    <property type="entry name" value="HNH_2"/>
    <property type="match status" value="1"/>
</dbReference>
<dbReference type="eggNOG" id="ENOG502SCMH">
    <property type="taxonomic scope" value="Eukaryota"/>
</dbReference>
<feature type="domain" description="HNH nuclease" evidence="1">
    <location>
        <begin position="148"/>
        <end position="249"/>
    </location>
</feature>
<gene>
    <name evidence="2" type="ORF">GLOTRDRAFT_109333</name>
</gene>
<dbReference type="KEGG" id="gtr:GLOTRDRAFT_109333"/>
<dbReference type="AlphaFoldDB" id="S7S165"/>
<sequence>MYHAQPLPPQVDVAALLHPENAVSAYNVCLRFEESVSTKQDTERIISARILGYLLLHPSSHGSLSEIVKEIHSCSEDYDALHNLGQAFLDYFIRAFRKYKGRTPFTSDHPSRPSFDQQRLLLKASIKEAPKSHSTAKAQALLRDGYRCTVTGAYDFLAQDMLNDELADPQVWLVDTECAHIVPESTYLNVNTDDSQQASSRKDYAASVLTVLSRFGYDVDKLNGPKVHSLYNVMTLQHDVHNRFDRLQLWLEETDMANCYRVTVLLALHAACAKVANLSGAAEYLDKLDLELETTDVLACDGGSAEVLNHAIASLAGRGISVGV</sequence>
<dbReference type="EMBL" id="KB469296">
    <property type="protein sequence ID" value="EPQ61155.1"/>
    <property type="molecule type" value="Genomic_DNA"/>
</dbReference>
<keyword evidence="3" id="KW-1185">Reference proteome</keyword>
<dbReference type="HOGENOM" id="CLU_049186_1_0_1"/>
<proteinExistence type="predicted"/>
<evidence type="ECO:0000259" key="1">
    <source>
        <dbReference type="Pfam" id="PF13391"/>
    </source>
</evidence>
<dbReference type="RefSeq" id="XP_007861392.1">
    <property type="nucleotide sequence ID" value="XM_007863201.1"/>
</dbReference>
<name>S7S165_GLOTA</name>